<organism evidence="4 5">
    <name type="scientific">Actinocatenispora rupis</name>
    <dbReference type="NCBI Taxonomy" id="519421"/>
    <lineage>
        <taxon>Bacteria</taxon>
        <taxon>Bacillati</taxon>
        <taxon>Actinomycetota</taxon>
        <taxon>Actinomycetes</taxon>
        <taxon>Micromonosporales</taxon>
        <taxon>Micromonosporaceae</taxon>
        <taxon>Actinocatenispora</taxon>
    </lineage>
</organism>
<accession>A0A8J3NF42</accession>
<keyword evidence="2" id="KW-1133">Transmembrane helix</keyword>
<evidence type="ECO:0000259" key="3">
    <source>
        <dbReference type="Pfam" id="PF20059"/>
    </source>
</evidence>
<feature type="transmembrane region" description="Helical" evidence="2">
    <location>
        <begin position="32"/>
        <end position="51"/>
    </location>
</feature>
<evidence type="ECO:0000313" key="4">
    <source>
        <dbReference type="EMBL" id="GID13334.1"/>
    </source>
</evidence>
<evidence type="ECO:0000256" key="1">
    <source>
        <dbReference type="SAM" id="MobiDB-lite"/>
    </source>
</evidence>
<sequence>MGIGIGIFLLVLGAILAFAVHADLGWLDVRVVGWILLLAGAVELVITLAVWSRRRRGTTVTQREVYQDGHPTTVTERRSVNDPSVAPETGPGGSTRAPRPARRA</sequence>
<proteinExistence type="predicted"/>
<comment type="caution">
    <text evidence="4">The sequence shown here is derived from an EMBL/GenBank/DDBJ whole genome shotgun (WGS) entry which is preliminary data.</text>
</comment>
<protein>
    <recommendedName>
        <fullName evidence="3">DUF6458 domain-containing protein</fullName>
    </recommendedName>
</protein>
<keyword evidence="2" id="KW-0472">Membrane</keyword>
<gene>
    <name evidence="4" type="ORF">Aru02nite_42230</name>
</gene>
<dbReference type="RefSeq" id="WP_203660212.1">
    <property type="nucleotide sequence ID" value="NZ_BAAAZM010000007.1"/>
</dbReference>
<dbReference type="EMBL" id="BOMB01000023">
    <property type="protein sequence ID" value="GID13334.1"/>
    <property type="molecule type" value="Genomic_DNA"/>
</dbReference>
<dbReference type="InterPro" id="IPR045597">
    <property type="entry name" value="DUF6458"/>
</dbReference>
<evidence type="ECO:0000313" key="5">
    <source>
        <dbReference type="Proteomes" id="UP000612808"/>
    </source>
</evidence>
<keyword evidence="2" id="KW-0812">Transmembrane</keyword>
<keyword evidence="5" id="KW-1185">Reference proteome</keyword>
<feature type="compositionally biased region" description="Polar residues" evidence="1">
    <location>
        <begin position="58"/>
        <end position="74"/>
    </location>
</feature>
<dbReference type="AlphaFoldDB" id="A0A8J3NF42"/>
<dbReference type="Proteomes" id="UP000612808">
    <property type="component" value="Unassembled WGS sequence"/>
</dbReference>
<name>A0A8J3NF42_9ACTN</name>
<reference evidence="4" key="1">
    <citation type="submission" date="2021-01" db="EMBL/GenBank/DDBJ databases">
        <title>Whole genome shotgun sequence of Actinocatenispora rupis NBRC 107355.</title>
        <authorList>
            <person name="Komaki H."/>
            <person name="Tamura T."/>
        </authorList>
    </citation>
    <scope>NUCLEOTIDE SEQUENCE</scope>
    <source>
        <strain evidence="4">NBRC 107355</strain>
    </source>
</reference>
<feature type="region of interest" description="Disordered" evidence="1">
    <location>
        <begin position="56"/>
        <end position="104"/>
    </location>
</feature>
<feature type="domain" description="DUF6458" evidence="3">
    <location>
        <begin position="1"/>
        <end position="79"/>
    </location>
</feature>
<evidence type="ECO:0000256" key="2">
    <source>
        <dbReference type="SAM" id="Phobius"/>
    </source>
</evidence>
<dbReference type="Pfam" id="PF20059">
    <property type="entry name" value="DUF6458"/>
    <property type="match status" value="1"/>
</dbReference>